<keyword evidence="2" id="KW-0238">DNA-binding</keyword>
<comment type="caution">
    <text evidence="5">The sequence shown here is derived from an EMBL/GenBank/DDBJ whole genome shotgun (WGS) entry which is preliminary data.</text>
</comment>
<gene>
    <name evidence="5" type="ORF">OVY01_19640</name>
</gene>
<dbReference type="Pfam" id="PF01638">
    <property type="entry name" value="HxlR"/>
    <property type="match status" value="1"/>
</dbReference>
<feature type="domain" description="HTH hxlR-type" evidence="4">
    <location>
        <begin position="9"/>
        <end position="108"/>
    </location>
</feature>
<dbReference type="InterPro" id="IPR036390">
    <property type="entry name" value="WH_DNA-bd_sf"/>
</dbReference>
<dbReference type="Proteomes" id="UP001082899">
    <property type="component" value="Unassembled WGS sequence"/>
</dbReference>
<dbReference type="EMBL" id="JAPMXC010000010">
    <property type="protein sequence ID" value="MCY0389361.1"/>
    <property type="molecule type" value="Genomic_DNA"/>
</dbReference>
<reference evidence="5" key="1">
    <citation type="submission" date="2022-11" db="EMBL/GenBank/DDBJ databases">
        <title>Robbsia betulipollinis sp. nov., isolated from pollen of birch (Betula pendula).</title>
        <authorList>
            <person name="Shi H."/>
            <person name="Ambika Manirajan B."/>
            <person name="Ratering S."/>
            <person name="Geissler-Plaum R."/>
            <person name="Schnell S."/>
        </authorList>
    </citation>
    <scope>NUCLEOTIDE SEQUENCE</scope>
    <source>
        <strain evidence="5">Bb-Pol-6</strain>
    </source>
</reference>
<evidence type="ECO:0000256" key="1">
    <source>
        <dbReference type="ARBA" id="ARBA00023015"/>
    </source>
</evidence>
<evidence type="ECO:0000313" key="6">
    <source>
        <dbReference type="Proteomes" id="UP001082899"/>
    </source>
</evidence>
<protein>
    <submittedName>
        <fullName evidence="5">Helix-turn-helix domain-containing protein</fullName>
    </submittedName>
</protein>
<evidence type="ECO:0000256" key="2">
    <source>
        <dbReference type="ARBA" id="ARBA00023125"/>
    </source>
</evidence>
<accession>A0ABT3ZS32</accession>
<dbReference type="PANTHER" id="PTHR33204">
    <property type="entry name" value="TRANSCRIPTIONAL REGULATOR, MARR FAMILY"/>
    <property type="match status" value="1"/>
</dbReference>
<dbReference type="RefSeq" id="WP_267849267.1">
    <property type="nucleotide sequence ID" value="NZ_JAPMXC010000010.1"/>
</dbReference>
<evidence type="ECO:0000259" key="4">
    <source>
        <dbReference type="PROSITE" id="PS51118"/>
    </source>
</evidence>
<keyword evidence="6" id="KW-1185">Reference proteome</keyword>
<keyword evidence="1" id="KW-0805">Transcription regulation</keyword>
<dbReference type="PROSITE" id="PS51118">
    <property type="entry name" value="HTH_HXLR"/>
    <property type="match status" value="1"/>
</dbReference>
<dbReference type="InterPro" id="IPR002577">
    <property type="entry name" value="HTH_HxlR"/>
</dbReference>
<evidence type="ECO:0000256" key="3">
    <source>
        <dbReference type="ARBA" id="ARBA00023163"/>
    </source>
</evidence>
<evidence type="ECO:0000313" key="5">
    <source>
        <dbReference type="EMBL" id="MCY0389361.1"/>
    </source>
</evidence>
<sequence>MSASSQEALELNRLVLEEITSKWSLLILGHLCGGPMRFNALRRANDAITQRALTHCLRRLEASGFITRSVVCTAPVAVMYAISPLGRSLEPHLQALLGWVEAHRQEIRAAQCAFAARGPGETTETTHARQDRARD</sequence>
<dbReference type="PANTHER" id="PTHR33204:SF18">
    <property type="entry name" value="TRANSCRIPTIONAL REGULATORY PROTEIN"/>
    <property type="match status" value="1"/>
</dbReference>
<organism evidence="5 6">
    <name type="scientific">Robbsia betulipollinis</name>
    <dbReference type="NCBI Taxonomy" id="2981849"/>
    <lineage>
        <taxon>Bacteria</taxon>
        <taxon>Pseudomonadati</taxon>
        <taxon>Pseudomonadota</taxon>
        <taxon>Betaproteobacteria</taxon>
        <taxon>Burkholderiales</taxon>
        <taxon>Burkholderiaceae</taxon>
        <taxon>Robbsia</taxon>
    </lineage>
</organism>
<name>A0ABT3ZS32_9BURK</name>
<dbReference type="SUPFAM" id="SSF46785">
    <property type="entry name" value="Winged helix' DNA-binding domain"/>
    <property type="match status" value="1"/>
</dbReference>
<dbReference type="Gene3D" id="1.10.10.10">
    <property type="entry name" value="Winged helix-like DNA-binding domain superfamily/Winged helix DNA-binding domain"/>
    <property type="match status" value="1"/>
</dbReference>
<dbReference type="InterPro" id="IPR036388">
    <property type="entry name" value="WH-like_DNA-bd_sf"/>
</dbReference>
<keyword evidence="3" id="KW-0804">Transcription</keyword>
<proteinExistence type="predicted"/>